<dbReference type="Gene3D" id="2.60.120.290">
    <property type="entry name" value="Spermadhesin, CUB domain"/>
    <property type="match status" value="2"/>
</dbReference>
<dbReference type="PROSITE" id="PS50092">
    <property type="entry name" value="TSP1"/>
    <property type="match status" value="2"/>
</dbReference>
<dbReference type="InterPro" id="IPR016186">
    <property type="entry name" value="C-type_lectin-like/link_sf"/>
</dbReference>
<dbReference type="InterPro" id="IPR034035">
    <property type="entry name" value="Astacin-like_dom"/>
</dbReference>
<evidence type="ECO:0000313" key="15">
    <source>
        <dbReference type="Proteomes" id="UP001159405"/>
    </source>
</evidence>
<comment type="cofactor">
    <cofactor evidence="9 10">
        <name>Zn(2+)</name>
        <dbReference type="ChEBI" id="CHEBI:29105"/>
    </cofactor>
    <text evidence="9 10">Binds 1 zinc ion per subunit.</text>
</comment>
<sequence length="1046" mass="120721">MERFTRSSLLRFVLSVSLIYRTLTTPVATQHSAAFDKIARVNQQYARYQNRKEWQVDMKIPRRNVGVTGVDGSAPIRDKTSLWPKGIIPYTIAYSIPESSKIRQLLRDAMAEWERHTCIRFEERVNQSDYVEFYYGEGCNSDVGRAGGRQTTSLGRGCAHHGIVVHELGHLVGFWHEQNRPDRDNYINIMEENIIPKFKFAFDKYSNRKIDSLGVEYDYKSVMHYGAKAFSRNGQPTIVARDTTVKKFGNSHLSPLDIRQAKLLYNCPDYPEFPRDFVWKNDGSMGRQAICLRIYHPSSTGWKDNYLCYRKDKQNLQLRWSFKGPLRDKRCTRIRVPTKSHTEGWDRAYLCWPHDGNYKFKWLTNEPSDKDKGSCLKWTEPRDPTWNNSRYYLCATKHKRAVDGNWTRWSPWSQCSRRCGGGVQTRSRSCTNPQPAFGGSYCDGRSLEKRPCNSQECWEWPRFPEDFNFGPKVRPNEGENCLRIFERRDYYTWKNYLFCTPGDRRQLGMRWSDQEPIAKMRCTHIYVQDDSRGNKWNNNFLCVPRNSAMPYRFVWSYSGRIPNLPCMRWYARRGRYGWDRTYLCATKAEEAKPINGGWSAWTAWDSCSKRCGNGTQQRTRLCDNPKPLNGGLQCQGRDLDERSCNLKKCQISCGSMLAGSRGRFTTPHFPNGNSDHMDCEWIIGTTSGRTINLEFLSFDVGGSRPCNNSVSVYDGQTYKSRLIGKFCGSSVPPLVRSSSNYLLVKFHSDEGTPYKGFSARWDTTAVPTPTPTVGCSGIIVKPNGTLVSPGYPRFYPPNTDCIWVISAPKGHYIELEFKRFDIHKVGEGCGYDYVEIRDGNSRNSPSFGRRCGRTGENFTTISNQARIRFHSDDSYERRGFFMTWRSVATSTPEPPTKPVCPRGWVSHVIDGTDKVYCYLVRLNKLTWDLARKDCINSNSELLSIANAQEQEFVTKHLLARSFMWIGYNDLEREGAWTWSDRTPIRYQNWATGDPNNGGSYRISKDTSRNDCIKCENCAVLKSDGKWNDYPCTFRFKYICKASASKL</sequence>
<feature type="active site" evidence="9">
    <location>
        <position position="167"/>
    </location>
</feature>
<evidence type="ECO:0000256" key="3">
    <source>
        <dbReference type="ARBA" id="ARBA00022801"/>
    </source>
</evidence>
<dbReference type="PROSITE" id="PS01180">
    <property type="entry name" value="CUB"/>
    <property type="match status" value="2"/>
</dbReference>
<dbReference type="SMART" id="SM00034">
    <property type="entry name" value="CLECT"/>
    <property type="match status" value="1"/>
</dbReference>
<dbReference type="SMART" id="SM00042">
    <property type="entry name" value="CUB"/>
    <property type="match status" value="2"/>
</dbReference>
<protein>
    <recommendedName>
        <fullName evidence="10">Metalloendopeptidase</fullName>
        <ecNumber evidence="10">3.4.24.-</ecNumber>
    </recommendedName>
</protein>
<dbReference type="PROSITE" id="PS51864">
    <property type="entry name" value="ASTACIN"/>
    <property type="match status" value="1"/>
</dbReference>
<dbReference type="EC" id="3.4.24.-" evidence="10"/>
<reference evidence="14 15" key="1">
    <citation type="submission" date="2022-05" db="EMBL/GenBank/DDBJ databases">
        <authorList>
            <consortium name="Genoscope - CEA"/>
            <person name="William W."/>
        </authorList>
    </citation>
    <scope>NUCLEOTIDE SEQUENCE [LARGE SCALE GENOMIC DNA]</scope>
</reference>
<name>A0ABN8P7N4_9CNID</name>
<dbReference type="SUPFAM" id="SSF49854">
    <property type="entry name" value="Spermadhesin, CUB domain"/>
    <property type="match status" value="2"/>
</dbReference>
<dbReference type="InterPro" id="IPR000859">
    <property type="entry name" value="CUB_dom"/>
</dbReference>
<evidence type="ECO:0000256" key="8">
    <source>
        <dbReference type="PROSITE-ProRule" id="PRU00059"/>
    </source>
</evidence>
<evidence type="ECO:0000256" key="1">
    <source>
        <dbReference type="ARBA" id="ARBA00022670"/>
    </source>
</evidence>
<evidence type="ECO:0000259" key="12">
    <source>
        <dbReference type="PROSITE" id="PS50041"/>
    </source>
</evidence>
<dbReference type="SUPFAM" id="SSF82895">
    <property type="entry name" value="TSP-1 type 1 repeat"/>
    <property type="match status" value="2"/>
</dbReference>
<keyword evidence="10" id="KW-0732">Signal</keyword>
<dbReference type="CDD" id="cd00041">
    <property type="entry name" value="CUB"/>
    <property type="match status" value="2"/>
</dbReference>
<feature type="chain" id="PRO_5045007131" description="Metalloendopeptidase" evidence="10">
    <location>
        <begin position="25"/>
        <end position="1046"/>
    </location>
</feature>
<dbReference type="Gene3D" id="3.10.100.10">
    <property type="entry name" value="Mannose-Binding Protein A, subunit A"/>
    <property type="match status" value="1"/>
</dbReference>
<feature type="domain" description="CUB" evidence="11">
    <location>
        <begin position="775"/>
        <end position="887"/>
    </location>
</feature>
<comment type="caution">
    <text evidence="14">The sequence shown here is derived from an EMBL/GenBank/DDBJ whole genome shotgun (WGS) entry which is preliminary data.</text>
</comment>
<feature type="domain" description="C-type lectin" evidence="12">
    <location>
        <begin position="913"/>
        <end position="1040"/>
    </location>
</feature>
<evidence type="ECO:0000256" key="9">
    <source>
        <dbReference type="PROSITE-ProRule" id="PRU01211"/>
    </source>
</evidence>
<dbReference type="Pfam" id="PF01400">
    <property type="entry name" value="Astacin"/>
    <property type="match status" value="1"/>
</dbReference>
<gene>
    <name evidence="14" type="ORF">PLOB_00038258</name>
</gene>
<dbReference type="SUPFAM" id="SSF55486">
    <property type="entry name" value="Metalloproteases ('zincins'), catalytic domain"/>
    <property type="match status" value="1"/>
</dbReference>
<dbReference type="Pfam" id="PF00090">
    <property type="entry name" value="TSP_1"/>
    <property type="match status" value="2"/>
</dbReference>
<evidence type="ECO:0000313" key="14">
    <source>
        <dbReference type="EMBL" id="CAH3136070.1"/>
    </source>
</evidence>
<dbReference type="SMART" id="SM00209">
    <property type="entry name" value="TSP1"/>
    <property type="match status" value="2"/>
</dbReference>
<evidence type="ECO:0000259" key="11">
    <source>
        <dbReference type="PROSITE" id="PS01180"/>
    </source>
</evidence>
<evidence type="ECO:0000256" key="2">
    <source>
        <dbReference type="ARBA" id="ARBA00022723"/>
    </source>
</evidence>
<dbReference type="InterPro" id="IPR024079">
    <property type="entry name" value="MetalloPept_cat_dom_sf"/>
</dbReference>
<dbReference type="SUPFAM" id="SSF56436">
    <property type="entry name" value="C-type lectin-like"/>
    <property type="match status" value="1"/>
</dbReference>
<evidence type="ECO:0000256" key="6">
    <source>
        <dbReference type="ARBA" id="ARBA00023157"/>
    </source>
</evidence>
<proteinExistence type="predicted"/>
<evidence type="ECO:0000256" key="5">
    <source>
        <dbReference type="ARBA" id="ARBA00023049"/>
    </source>
</evidence>
<dbReference type="InterPro" id="IPR000884">
    <property type="entry name" value="TSP1_rpt"/>
</dbReference>
<evidence type="ECO:0000256" key="10">
    <source>
        <dbReference type="RuleBase" id="RU361183"/>
    </source>
</evidence>
<dbReference type="InterPro" id="IPR035914">
    <property type="entry name" value="Sperma_CUB_dom_sf"/>
</dbReference>
<feature type="binding site" evidence="9">
    <location>
        <position position="170"/>
    </location>
    <ligand>
        <name>Zn(2+)</name>
        <dbReference type="ChEBI" id="CHEBI:29105"/>
        <note>catalytic</note>
    </ligand>
</feature>
<evidence type="ECO:0000256" key="4">
    <source>
        <dbReference type="ARBA" id="ARBA00022833"/>
    </source>
</evidence>
<evidence type="ECO:0000259" key="13">
    <source>
        <dbReference type="PROSITE" id="PS51864"/>
    </source>
</evidence>
<keyword evidence="4 9" id="KW-0862">Zinc</keyword>
<keyword evidence="5 9" id="KW-0482">Metalloprotease</keyword>
<dbReference type="InterPro" id="IPR016187">
    <property type="entry name" value="CTDL_fold"/>
</dbReference>
<keyword evidence="1 9" id="KW-0645">Protease</keyword>
<dbReference type="InterPro" id="IPR018378">
    <property type="entry name" value="C-type_lectin_CS"/>
</dbReference>
<accession>A0ABN8P7N4</accession>
<keyword evidence="15" id="KW-1185">Reference proteome</keyword>
<dbReference type="SMART" id="SM00235">
    <property type="entry name" value="ZnMc"/>
    <property type="match status" value="1"/>
</dbReference>
<dbReference type="PROSITE" id="PS00615">
    <property type="entry name" value="C_TYPE_LECTIN_1"/>
    <property type="match status" value="1"/>
</dbReference>
<organism evidence="14 15">
    <name type="scientific">Porites lobata</name>
    <dbReference type="NCBI Taxonomy" id="104759"/>
    <lineage>
        <taxon>Eukaryota</taxon>
        <taxon>Metazoa</taxon>
        <taxon>Cnidaria</taxon>
        <taxon>Anthozoa</taxon>
        <taxon>Hexacorallia</taxon>
        <taxon>Scleractinia</taxon>
        <taxon>Fungiina</taxon>
        <taxon>Poritidae</taxon>
        <taxon>Porites</taxon>
    </lineage>
</organism>
<evidence type="ECO:0000256" key="7">
    <source>
        <dbReference type="ARBA" id="ARBA00023180"/>
    </source>
</evidence>
<dbReference type="PANTHER" id="PTHR10127">
    <property type="entry name" value="DISCOIDIN, CUB, EGF, LAMININ , AND ZINC METALLOPROTEASE DOMAIN CONTAINING"/>
    <property type="match status" value="1"/>
</dbReference>
<dbReference type="Gene3D" id="3.40.390.10">
    <property type="entry name" value="Collagenase (Catalytic Domain)"/>
    <property type="match status" value="1"/>
</dbReference>
<keyword evidence="3 9" id="KW-0378">Hydrolase</keyword>
<feature type="signal peptide" evidence="10">
    <location>
        <begin position="1"/>
        <end position="24"/>
    </location>
</feature>
<dbReference type="EMBL" id="CALNXK010000057">
    <property type="protein sequence ID" value="CAH3136070.1"/>
    <property type="molecule type" value="Genomic_DNA"/>
</dbReference>
<feature type="domain" description="Peptidase M12A" evidence="13">
    <location>
        <begin position="74"/>
        <end position="268"/>
    </location>
</feature>
<dbReference type="InterPro" id="IPR001304">
    <property type="entry name" value="C-type_lectin-like"/>
</dbReference>
<dbReference type="InterPro" id="IPR036383">
    <property type="entry name" value="TSP1_rpt_sf"/>
</dbReference>
<dbReference type="PROSITE" id="PS50041">
    <property type="entry name" value="C_TYPE_LECTIN_2"/>
    <property type="match status" value="1"/>
</dbReference>
<feature type="domain" description="CUB" evidence="11">
    <location>
        <begin position="653"/>
        <end position="764"/>
    </location>
</feature>
<feature type="non-terminal residue" evidence="14">
    <location>
        <position position="1046"/>
    </location>
</feature>
<dbReference type="Gene3D" id="2.20.100.10">
    <property type="entry name" value="Thrombospondin type-1 (TSP1) repeat"/>
    <property type="match status" value="2"/>
</dbReference>
<dbReference type="PRINTS" id="PR01705">
    <property type="entry name" value="TSP1REPEAT"/>
</dbReference>
<dbReference type="InterPro" id="IPR001506">
    <property type="entry name" value="Peptidase_M12A"/>
</dbReference>
<dbReference type="CDD" id="cd04280">
    <property type="entry name" value="ZnMc_astacin_like"/>
    <property type="match status" value="1"/>
</dbReference>
<dbReference type="Proteomes" id="UP001159405">
    <property type="component" value="Unassembled WGS sequence"/>
</dbReference>
<dbReference type="Pfam" id="PF00059">
    <property type="entry name" value="Lectin_C"/>
    <property type="match status" value="1"/>
</dbReference>
<dbReference type="PRINTS" id="PR00480">
    <property type="entry name" value="ASTACIN"/>
</dbReference>
<keyword evidence="6" id="KW-1015">Disulfide bond</keyword>
<dbReference type="PANTHER" id="PTHR10127:SF893">
    <property type="entry name" value="METALLOENDOPEPTIDASE"/>
    <property type="match status" value="1"/>
</dbReference>
<dbReference type="InterPro" id="IPR006026">
    <property type="entry name" value="Peptidase_Metallo"/>
</dbReference>
<feature type="binding site" evidence="9">
    <location>
        <position position="166"/>
    </location>
    <ligand>
        <name>Zn(2+)</name>
        <dbReference type="ChEBI" id="CHEBI:29105"/>
        <note>catalytic</note>
    </ligand>
</feature>
<dbReference type="Pfam" id="PF00431">
    <property type="entry name" value="CUB"/>
    <property type="match status" value="2"/>
</dbReference>
<comment type="caution">
    <text evidence="8">Lacks conserved residue(s) required for the propagation of feature annotation.</text>
</comment>
<keyword evidence="7" id="KW-0325">Glycoprotein</keyword>
<feature type="binding site" evidence="9">
    <location>
        <position position="176"/>
    </location>
    <ligand>
        <name>Zn(2+)</name>
        <dbReference type="ChEBI" id="CHEBI:29105"/>
        <note>catalytic</note>
    </ligand>
</feature>
<keyword evidence="2 9" id="KW-0479">Metal-binding</keyword>